<evidence type="ECO:0000259" key="2">
    <source>
        <dbReference type="Pfam" id="PF08392"/>
    </source>
</evidence>
<evidence type="ECO:0000313" key="4">
    <source>
        <dbReference type="Proteomes" id="UP001180020"/>
    </source>
</evidence>
<dbReference type="EMBL" id="JAUJYO010000017">
    <property type="protein sequence ID" value="KAK1293711.1"/>
    <property type="molecule type" value="Genomic_DNA"/>
</dbReference>
<dbReference type="Proteomes" id="UP001180020">
    <property type="component" value="Unassembled WGS sequence"/>
</dbReference>
<reference evidence="3" key="2">
    <citation type="submission" date="2023-06" db="EMBL/GenBank/DDBJ databases">
        <authorList>
            <person name="Ma L."/>
            <person name="Liu K.-W."/>
            <person name="Li Z."/>
            <person name="Hsiao Y.-Y."/>
            <person name="Qi Y."/>
            <person name="Fu T."/>
            <person name="Tang G."/>
            <person name="Zhang D."/>
            <person name="Sun W.-H."/>
            <person name="Liu D.-K."/>
            <person name="Li Y."/>
            <person name="Chen G.-Z."/>
            <person name="Liu X.-D."/>
            <person name="Liao X.-Y."/>
            <person name="Jiang Y.-T."/>
            <person name="Yu X."/>
            <person name="Hao Y."/>
            <person name="Huang J."/>
            <person name="Zhao X.-W."/>
            <person name="Ke S."/>
            <person name="Chen Y.-Y."/>
            <person name="Wu W.-L."/>
            <person name="Hsu J.-L."/>
            <person name="Lin Y.-F."/>
            <person name="Huang M.-D."/>
            <person name="Li C.-Y."/>
            <person name="Huang L."/>
            <person name="Wang Z.-W."/>
            <person name="Zhao X."/>
            <person name="Zhong W.-Y."/>
            <person name="Peng D.-H."/>
            <person name="Ahmad S."/>
            <person name="Lan S."/>
            <person name="Zhang J.-S."/>
            <person name="Tsai W.-C."/>
            <person name="Van De Peer Y."/>
            <person name="Liu Z.-J."/>
        </authorList>
    </citation>
    <scope>NUCLEOTIDE SEQUENCE</scope>
    <source>
        <strain evidence="3">CP</strain>
        <tissue evidence="3">Leaves</tissue>
    </source>
</reference>
<keyword evidence="4" id="KW-1185">Reference proteome</keyword>
<reference evidence="3" key="1">
    <citation type="journal article" date="2023" name="Nat. Commun.">
        <title>Diploid and tetraploid genomes of Acorus and the evolution of monocots.</title>
        <authorList>
            <person name="Ma L."/>
            <person name="Liu K.W."/>
            <person name="Li Z."/>
            <person name="Hsiao Y.Y."/>
            <person name="Qi Y."/>
            <person name="Fu T."/>
            <person name="Tang G.D."/>
            <person name="Zhang D."/>
            <person name="Sun W.H."/>
            <person name="Liu D.K."/>
            <person name="Li Y."/>
            <person name="Chen G.Z."/>
            <person name="Liu X.D."/>
            <person name="Liao X.Y."/>
            <person name="Jiang Y.T."/>
            <person name="Yu X."/>
            <person name="Hao Y."/>
            <person name="Huang J."/>
            <person name="Zhao X.W."/>
            <person name="Ke S."/>
            <person name="Chen Y.Y."/>
            <person name="Wu W.L."/>
            <person name="Hsu J.L."/>
            <person name="Lin Y.F."/>
            <person name="Huang M.D."/>
            <person name="Li C.Y."/>
            <person name="Huang L."/>
            <person name="Wang Z.W."/>
            <person name="Zhao X."/>
            <person name="Zhong W.Y."/>
            <person name="Peng D.H."/>
            <person name="Ahmad S."/>
            <person name="Lan S."/>
            <person name="Zhang J.S."/>
            <person name="Tsai W.C."/>
            <person name="Van de Peer Y."/>
            <person name="Liu Z.J."/>
        </authorList>
    </citation>
    <scope>NUCLEOTIDE SEQUENCE</scope>
    <source>
        <strain evidence="3">CP</strain>
    </source>
</reference>
<dbReference type="GO" id="GO:0006633">
    <property type="term" value="P:fatty acid biosynthetic process"/>
    <property type="evidence" value="ECO:0007669"/>
    <property type="project" value="InterPro"/>
</dbReference>
<dbReference type="GO" id="GO:0016020">
    <property type="term" value="C:membrane"/>
    <property type="evidence" value="ECO:0007669"/>
    <property type="project" value="InterPro"/>
</dbReference>
<evidence type="ECO:0000313" key="3">
    <source>
        <dbReference type="EMBL" id="KAK1293711.1"/>
    </source>
</evidence>
<proteinExistence type="predicted"/>
<dbReference type="Pfam" id="PF08392">
    <property type="entry name" value="FAE1_CUT1_RppA"/>
    <property type="match status" value="1"/>
</dbReference>
<gene>
    <name evidence="3" type="primary">KCS20</name>
    <name evidence="3" type="ORF">QJS10_CPB17g01275</name>
</gene>
<sequence>MFEIFKPPHLFILTTITILSTLHLLIKKTLQRPKPTFLVDFSCYRPPDSHRIPPSTFLENSALSGAFNDVSLRFQSNILSKSGFGPETYIPASHFRIPINKSQTSAREESETVVFSVVADLLEKTRARPAWVDVVIVNCSTYAPTPSLCAMIVNRFGMRADVATYNLSGMGCAAGLVSVCLARDLLGTRARGALALVVSTETLSLNWYGGADRSMLLPNCLFRVGASAALISSSTAWPTLTIDQGRTYSNGHRVRYALRHAVRAHACGDVAYRSVFQDAAAEDGSPAVSVSKDIVRVAASALRANLGALGPKVLPYAEQLRYALFARVPRFNRCFGTCAYTRGGRP</sequence>
<protein>
    <submittedName>
        <fullName evidence="3">3-ketoacyl-CoA synthase 20</fullName>
    </submittedName>
</protein>
<dbReference type="SUPFAM" id="SSF53901">
    <property type="entry name" value="Thiolase-like"/>
    <property type="match status" value="1"/>
</dbReference>
<comment type="caution">
    <text evidence="3">The sequence shown here is derived from an EMBL/GenBank/DDBJ whole genome shotgun (WGS) entry which is preliminary data.</text>
</comment>
<dbReference type="PANTHER" id="PTHR31561">
    <property type="entry name" value="3-KETOACYL-COA SYNTHASE"/>
    <property type="match status" value="1"/>
</dbReference>
<accession>A0AAV9CYA1</accession>
<dbReference type="GO" id="GO:0016747">
    <property type="term" value="F:acyltransferase activity, transferring groups other than amino-acyl groups"/>
    <property type="evidence" value="ECO:0007669"/>
    <property type="project" value="InterPro"/>
</dbReference>
<keyword evidence="1" id="KW-0808">Transferase</keyword>
<dbReference type="AlphaFoldDB" id="A0AAV9CYA1"/>
<dbReference type="InterPro" id="IPR013601">
    <property type="entry name" value="FAE1_typ3_polyketide_synth"/>
</dbReference>
<evidence type="ECO:0000256" key="1">
    <source>
        <dbReference type="ARBA" id="ARBA00023315"/>
    </source>
</evidence>
<name>A0AAV9CYA1_ACOCL</name>
<dbReference type="InterPro" id="IPR016039">
    <property type="entry name" value="Thiolase-like"/>
</dbReference>
<keyword evidence="1" id="KW-0012">Acyltransferase</keyword>
<feature type="domain" description="FAE" evidence="2">
    <location>
        <begin position="30"/>
        <end position="324"/>
    </location>
</feature>
<organism evidence="3 4">
    <name type="scientific">Acorus calamus</name>
    <name type="common">Sweet flag</name>
    <dbReference type="NCBI Taxonomy" id="4465"/>
    <lineage>
        <taxon>Eukaryota</taxon>
        <taxon>Viridiplantae</taxon>
        <taxon>Streptophyta</taxon>
        <taxon>Embryophyta</taxon>
        <taxon>Tracheophyta</taxon>
        <taxon>Spermatophyta</taxon>
        <taxon>Magnoliopsida</taxon>
        <taxon>Liliopsida</taxon>
        <taxon>Acoraceae</taxon>
        <taxon>Acorus</taxon>
    </lineage>
</organism>
<dbReference type="InterPro" id="IPR012392">
    <property type="entry name" value="3-ktacl-CoA_syn"/>
</dbReference>
<dbReference type="Gene3D" id="3.40.47.10">
    <property type="match status" value="1"/>
</dbReference>